<dbReference type="VEuPathDB" id="VectorBase:ASTE009626"/>
<keyword evidence="2 7" id="KW-0690">Ribosome biogenesis</keyword>
<dbReference type="Proteomes" id="UP000076408">
    <property type="component" value="Unassembled WGS sequence"/>
</dbReference>
<evidence type="ECO:0000256" key="8">
    <source>
        <dbReference type="SAM" id="MobiDB-lite"/>
    </source>
</evidence>
<keyword evidence="5 7" id="KW-0687">Ribonucleoprotein</keyword>
<dbReference type="STRING" id="30069.A0A182Y933"/>
<feature type="compositionally biased region" description="Polar residues" evidence="8">
    <location>
        <begin position="119"/>
        <end position="128"/>
    </location>
</feature>
<evidence type="ECO:0000313" key="9">
    <source>
        <dbReference type="EnsemblMetazoa" id="ASTEI04969-PA"/>
    </source>
</evidence>
<feature type="compositionally biased region" description="Basic and acidic residues" evidence="8">
    <location>
        <begin position="580"/>
        <end position="604"/>
    </location>
</feature>
<evidence type="ECO:0000256" key="7">
    <source>
        <dbReference type="PIRNR" id="PIRNR017300"/>
    </source>
</evidence>
<feature type="compositionally biased region" description="Basic and acidic residues" evidence="8">
    <location>
        <begin position="616"/>
        <end position="628"/>
    </location>
</feature>
<feature type="compositionally biased region" description="Basic and acidic residues" evidence="8">
    <location>
        <begin position="211"/>
        <end position="223"/>
    </location>
</feature>
<feature type="compositionally biased region" description="Basic and acidic residues" evidence="8">
    <location>
        <begin position="132"/>
        <end position="141"/>
    </location>
</feature>
<feature type="compositionally biased region" description="Polar residues" evidence="8">
    <location>
        <begin position="656"/>
        <end position="677"/>
    </location>
</feature>
<dbReference type="InterPro" id="IPR012173">
    <property type="entry name" value="Mpp10"/>
</dbReference>
<dbReference type="GO" id="GO:0005732">
    <property type="term" value="C:sno(s)RNA-containing ribonucleoprotein complex"/>
    <property type="evidence" value="ECO:0007669"/>
    <property type="project" value="UniProtKB-UniRule"/>
</dbReference>
<dbReference type="GO" id="GO:0032040">
    <property type="term" value="C:small-subunit processome"/>
    <property type="evidence" value="ECO:0007669"/>
    <property type="project" value="TreeGrafter"/>
</dbReference>
<keyword evidence="10" id="KW-1185">Reference proteome</keyword>
<feature type="compositionally biased region" description="Basic residues" evidence="8">
    <location>
        <begin position="180"/>
        <end position="196"/>
    </location>
</feature>
<dbReference type="Pfam" id="PF04006">
    <property type="entry name" value="Mpp10"/>
    <property type="match status" value="1"/>
</dbReference>
<comment type="similarity">
    <text evidence="6 7">Belongs to the MPP10 family.</text>
</comment>
<feature type="region of interest" description="Disordered" evidence="8">
    <location>
        <begin position="503"/>
        <end position="522"/>
    </location>
</feature>
<evidence type="ECO:0000313" key="10">
    <source>
        <dbReference type="Proteomes" id="UP000076408"/>
    </source>
</evidence>
<dbReference type="PANTHER" id="PTHR17039:SF0">
    <property type="entry name" value="U3 SMALL NUCLEOLAR RIBONUCLEOPROTEIN PROTEIN MPP10"/>
    <property type="match status" value="1"/>
</dbReference>
<feature type="region of interest" description="Disordered" evidence="8">
    <location>
        <begin position="656"/>
        <end position="709"/>
    </location>
</feature>
<dbReference type="EnsemblMetazoa" id="ASTEI04969-RA">
    <property type="protein sequence ID" value="ASTEI04969-PA"/>
    <property type="gene ID" value="ASTEI04969"/>
</dbReference>
<evidence type="ECO:0000256" key="5">
    <source>
        <dbReference type="ARBA" id="ARBA00023274"/>
    </source>
</evidence>
<evidence type="ECO:0000256" key="3">
    <source>
        <dbReference type="ARBA" id="ARBA00022552"/>
    </source>
</evidence>
<dbReference type="OMA" id="HFAEDFG"/>
<feature type="compositionally biased region" description="Basic and acidic residues" evidence="8">
    <location>
        <begin position="323"/>
        <end position="335"/>
    </location>
</feature>
<evidence type="ECO:0000256" key="1">
    <source>
        <dbReference type="ARBA" id="ARBA00004604"/>
    </source>
</evidence>
<sequence length="709" mass="81376">MVKSTALSPPAADKSLALKPQVTKFRKYTKYPGNYLKLQKPLAKKLKLLVKQIYDHGTKNPIVGHEQPLPYLDELVTEEMDDEQIWQQLELKNDHFIEQDLKQFLDVVSKNEKRLQLAYSTKPASQLDGSDDGSKSAGEAHDESDEENGINGDGMDSEDEENEANGNGMDSDEAEEAPRKAKKQKKKEKKQSKAKKSVVDDRFFRLDDMAKFLDEEDERERRKQYGLAERNPLIEIDYFDEHTGEDGEDGADLKYADFFDDEDDEEDDSEDDEEDEDAEDEEEDEDMENEANSDDAEMADEEEDENDKEPKQDDGELSDEAEMERNRKLRFEIYKGEGGFPSSLESPAKRAAIDQPDSSESESEDEQKQGKDDGPKSSYELRQEKLKEKITQMETKLLKDKPWQLKGEISAETRPKNSLLEEVLEYEHTTRPAPVITEETTMRLEDIIKQRIRNKAFDDVERKVRPPENPREYRKQLVLDGEKSKESLAKVYEQDYLKQLEKANPDADVQANEEEEEPKEHKEIRQMMKVVLAQLDALSNFHYTPRPAAPELKILTNTPAISMEEVAPVATSDANLLAPEEVHRRPKGDVMSKEERTKTDQNRERRLKKRFQQAKFRREAEREQKQLEKAGNNNSKQNRALQTSLLKKVTKAKNVQQMVETSSGPAKSSSAFFSQLQDEVRSQVKAKADGTVKKKKKNTDNLIASSLKL</sequence>
<accession>A0A182Y933</accession>
<name>A0A182Y933_ANOST</name>
<dbReference type="VEuPathDB" id="VectorBase:ASTEI20_046159"/>
<dbReference type="VEuPathDB" id="VectorBase:ASTEI04969"/>
<feature type="compositionally biased region" description="Acidic residues" evidence="8">
    <location>
        <begin position="258"/>
        <end position="307"/>
    </location>
</feature>
<dbReference type="PANTHER" id="PTHR17039">
    <property type="entry name" value="U3 SMALL NUCLEOLAR RIBONUCLEOPROTEIN PROTEIN MPP10"/>
    <property type="match status" value="1"/>
</dbReference>
<reference evidence="10" key="1">
    <citation type="journal article" date="2014" name="Genome Biol.">
        <title>Genome analysis of a major urban malaria vector mosquito, Anopheles stephensi.</title>
        <authorList>
            <person name="Jiang X."/>
            <person name="Peery A."/>
            <person name="Hall A.B."/>
            <person name="Sharma A."/>
            <person name="Chen X.G."/>
            <person name="Waterhouse R.M."/>
            <person name="Komissarov A."/>
            <person name="Riehle M.M."/>
            <person name="Shouche Y."/>
            <person name="Sharakhova M.V."/>
            <person name="Lawson D."/>
            <person name="Pakpour N."/>
            <person name="Arensburger P."/>
            <person name="Davidson V.L."/>
            <person name="Eiglmeier K."/>
            <person name="Emrich S."/>
            <person name="George P."/>
            <person name="Kennedy R.C."/>
            <person name="Mane S.P."/>
            <person name="Maslen G."/>
            <person name="Oringanje C."/>
            <person name="Qi Y."/>
            <person name="Settlage R."/>
            <person name="Tojo M."/>
            <person name="Tubio J.M."/>
            <person name="Unger M.F."/>
            <person name="Wang B."/>
            <person name="Vernick K.D."/>
            <person name="Ribeiro J.M."/>
            <person name="James A.A."/>
            <person name="Michel K."/>
            <person name="Riehle M.A."/>
            <person name="Luckhart S."/>
            <person name="Sharakhov I.V."/>
            <person name="Tu Z."/>
        </authorList>
    </citation>
    <scope>NUCLEOTIDE SEQUENCE [LARGE SCALE GENOMIC DNA]</scope>
    <source>
        <strain evidence="10">Indian</strain>
    </source>
</reference>
<keyword evidence="4 7" id="KW-0539">Nucleus</keyword>
<feature type="region of interest" description="Disordered" evidence="8">
    <location>
        <begin position="211"/>
        <end position="384"/>
    </location>
</feature>
<feature type="compositionally biased region" description="Basic and acidic residues" evidence="8">
    <location>
        <begin position="239"/>
        <end position="257"/>
    </location>
</feature>
<evidence type="ECO:0000256" key="2">
    <source>
        <dbReference type="ARBA" id="ARBA00022517"/>
    </source>
</evidence>
<comment type="subcellular location">
    <subcellularLocation>
        <location evidence="1 7">Nucleus</location>
        <location evidence="1 7">Nucleolus</location>
    </subcellularLocation>
</comment>
<feature type="region of interest" description="Disordered" evidence="8">
    <location>
        <begin position="572"/>
        <end position="639"/>
    </location>
</feature>
<organism evidence="9 10">
    <name type="scientific">Anopheles stephensi</name>
    <name type="common">Indo-Pakistan malaria mosquito</name>
    <dbReference type="NCBI Taxonomy" id="30069"/>
    <lineage>
        <taxon>Eukaryota</taxon>
        <taxon>Metazoa</taxon>
        <taxon>Ecdysozoa</taxon>
        <taxon>Arthropoda</taxon>
        <taxon>Hexapoda</taxon>
        <taxon>Insecta</taxon>
        <taxon>Pterygota</taxon>
        <taxon>Neoptera</taxon>
        <taxon>Endopterygota</taxon>
        <taxon>Diptera</taxon>
        <taxon>Nematocera</taxon>
        <taxon>Culicoidea</taxon>
        <taxon>Culicidae</taxon>
        <taxon>Anophelinae</taxon>
        <taxon>Anopheles</taxon>
    </lineage>
</organism>
<evidence type="ECO:0000256" key="4">
    <source>
        <dbReference type="ARBA" id="ARBA00023242"/>
    </source>
</evidence>
<comment type="function">
    <text evidence="7">Involved in nucleolar processing of pre-18S ribosomal RNA.</text>
</comment>
<dbReference type="PIRSF" id="PIRSF017300">
    <property type="entry name" value="snoRNP_Mpp10"/>
    <property type="match status" value="1"/>
</dbReference>
<keyword evidence="3 7" id="KW-0698">rRNA processing</keyword>
<evidence type="ECO:0000256" key="6">
    <source>
        <dbReference type="ARBA" id="ARBA00029455"/>
    </source>
</evidence>
<reference evidence="9" key="2">
    <citation type="submission" date="2020-05" db="UniProtKB">
        <authorList>
            <consortium name="EnsemblMetazoa"/>
        </authorList>
    </citation>
    <scope>IDENTIFICATION</scope>
    <source>
        <strain evidence="9">Indian</strain>
    </source>
</reference>
<dbReference type="AlphaFoldDB" id="A0A182Y933"/>
<proteinExistence type="inferred from homology"/>
<feature type="compositionally biased region" description="Basic and acidic residues" evidence="8">
    <location>
        <begin position="366"/>
        <end position="384"/>
    </location>
</feature>
<dbReference type="GO" id="GO:0034457">
    <property type="term" value="C:Mpp10 complex"/>
    <property type="evidence" value="ECO:0007669"/>
    <property type="project" value="UniProtKB-UniRule"/>
</dbReference>
<feature type="region of interest" description="Disordered" evidence="8">
    <location>
        <begin position="119"/>
        <end position="198"/>
    </location>
</feature>
<dbReference type="GO" id="GO:0006364">
    <property type="term" value="P:rRNA processing"/>
    <property type="evidence" value="ECO:0007669"/>
    <property type="project" value="UniProtKB-KW"/>
</dbReference>
<feature type="compositionally biased region" description="Basic and acidic residues" evidence="8">
    <location>
        <begin position="678"/>
        <end position="692"/>
    </location>
</feature>
<protein>
    <recommendedName>
        <fullName evidence="7">U3 small nucleolar ribonucleoprotein protein MPP10</fullName>
    </recommendedName>
</protein>